<keyword evidence="1" id="KW-0472">Membrane</keyword>
<dbReference type="EMBL" id="JAATJN010000001">
    <property type="protein sequence ID" value="NJC55043.1"/>
    <property type="molecule type" value="Genomic_DNA"/>
</dbReference>
<evidence type="ECO:0000313" key="3">
    <source>
        <dbReference type="Proteomes" id="UP000576792"/>
    </source>
</evidence>
<feature type="transmembrane region" description="Helical" evidence="1">
    <location>
        <begin position="29"/>
        <end position="47"/>
    </location>
</feature>
<keyword evidence="1" id="KW-0812">Transmembrane</keyword>
<organism evidence="2 3">
    <name type="scientific">Brevibacterium marinum</name>
    <dbReference type="NCBI Taxonomy" id="418643"/>
    <lineage>
        <taxon>Bacteria</taxon>
        <taxon>Bacillati</taxon>
        <taxon>Actinomycetota</taxon>
        <taxon>Actinomycetes</taxon>
        <taxon>Micrococcales</taxon>
        <taxon>Brevibacteriaceae</taxon>
        <taxon>Brevibacterium</taxon>
    </lineage>
</organism>
<dbReference type="Proteomes" id="UP000576792">
    <property type="component" value="Unassembled WGS sequence"/>
</dbReference>
<gene>
    <name evidence="2" type="ORF">BKA07_000078</name>
</gene>
<feature type="transmembrane region" description="Helical" evidence="1">
    <location>
        <begin position="54"/>
        <end position="76"/>
    </location>
</feature>
<reference evidence="2 3" key="1">
    <citation type="submission" date="2020-03" db="EMBL/GenBank/DDBJ databases">
        <title>Sequencing the genomes of 1000 actinobacteria strains.</title>
        <authorList>
            <person name="Klenk H.-P."/>
        </authorList>
    </citation>
    <scope>NUCLEOTIDE SEQUENCE [LARGE SCALE GENOMIC DNA]</scope>
    <source>
        <strain evidence="2 3">DSM 18964</strain>
    </source>
</reference>
<keyword evidence="3" id="KW-1185">Reference proteome</keyword>
<evidence type="ECO:0000313" key="2">
    <source>
        <dbReference type="EMBL" id="NJC55043.1"/>
    </source>
</evidence>
<name>A0A846RWP8_9MICO</name>
<evidence type="ECO:0000256" key="1">
    <source>
        <dbReference type="SAM" id="Phobius"/>
    </source>
</evidence>
<proteinExistence type="predicted"/>
<sequence length="88" mass="8981">MESIIWSAIAVSFVLGMLTKALPRVPGTLVGSAWGASALTVTGVLLAKDASDAGIELFGIGLVATLPAFITGLVLVDLVTDWKRALAA</sequence>
<keyword evidence="1" id="KW-1133">Transmembrane helix</keyword>
<accession>A0A846RWP8</accession>
<dbReference type="RefSeq" id="WP_167949131.1">
    <property type="nucleotide sequence ID" value="NZ_BAAAPQ010000026.1"/>
</dbReference>
<dbReference type="AlphaFoldDB" id="A0A846RWP8"/>
<comment type="caution">
    <text evidence="2">The sequence shown here is derived from an EMBL/GenBank/DDBJ whole genome shotgun (WGS) entry which is preliminary data.</text>
</comment>
<protein>
    <submittedName>
        <fullName evidence="2">Uncharacterized protein</fullName>
    </submittedName>
</protein>